<gene>
    <name evidence="3" type="ORF">ORAREDHAP_LOCUS20373</name>
</gene>
<evidence type="ECO:0000313" key="4">
    <source>
        <dbReference type="Proteomes" id="UP000507245"/>
    </source>
</evidence>
<dbReference type="SUPFAM" id="SSF56219">
    <property type="entry name" value="DNase I-like"/>
    <property type="match status" value="1"/>
</dbReference>
<feature type="domain" description="Zinc knuckle CX2CX4HX4C" evidence="2">
    <location>
        <begin position="224"/>
        <end position="271"/>
    </location>
</feature>
<reference evidence="4" key="1">
    <citation type="journal article" date="2020" name="Genome Biol.">
        <title>Gamete binning: chromosome-level and haplotype-resolved genome assembly enabled by high-throughput single-cell sequencing of gamete genomes.</title>
        <authorList>
            <person name="Campoy J.A."/>
            <person name="Sun H."/>
            <person name="Goel M."/>
            <person name="Jiao W.-B."/>
            <person name="Folz-Donahue K."/>
            <person name="Wang N."/>
            <person name="Rubio M."/>
            <person name="Liu C."/>
            <person name="Kukat C."/>
            <person name="Ruiz D."/>
            <person name="Huettel B."/>
            <person name="Schneeberger K."/>
        </authorList>
    </citation>
    <scope>NUCLEOTIDE SEQUENCE [LARGE SCALE GENOMIC DNA]</scope>
    <source>
        <strain evidence="4">cv. Rojo Pasion</strain>
    </source>
</reference>
<dbReference type="InterPro" id="IPR025558">
    <property type="entry name" value="DUF4283"/>
</dbReference>
<dbReference type="PANTHER" id="PTHR31286">
    <property type="entry name" value="GLYCINE-RICH CELL WALL STRUCTURAL PROTEIN 1.8-LIKE"/>
    <property type="match status" value="1"/>
</dbReference>
<evidence type="ECO:0008006" key="5">
    <source>
        <dbReference type="Google" id="ProtNLM"/>
    </source>
</evidence>
<dbReference type="InterPro" id="IPR036691">
    <property type="entry name" value="Endo/exonu/phosph_ase_sf"/>
</dbReference>
<accession>A0A6J5WUK8</accession>
<dbReference type="Proteomes" id="UP000507245">
    <property type="component" value="Unassembled WGS sequence"/>
</dbReference>
<dbReference type="OrthoDB" id="1113909at2759"/>
<dbReference type="Pfam" id="PF14392">
    <property type="entry name" value="zf-CCHC_4"/>
    <property type="match status" value="1"/>
</dbReference>
<keyword evidence="4" id="KW-1185">Reference proteome</keyword>
<evidence type="ECO:0000313" key="3">
    <source>
        <dbReference type="EMBL" id="CAB4303757.1"/>
    </source>
</evidence>
<feature type="domain" description="DUF4283" evidence="1">
    <location>
        <begin position="86"/>
        <end position="156"/>
    </location>
</feature>
<proteinExistence type="predicted"/>
<evidence type="ECO:0000259" key="1">
    <source>
        <dbReference type="Pfam" id="PF14111"/>
    </source>
</evidence>
<dbReference type="AlphaFoldDB" id="A0A6J5WUK8"/>
<name>A0A6J5WUK8_PRUAR</name>
<evidence type="ECO:0000259" key="2">
    <source>
        <dbReference type="Pfam" id="PF14392"/>
    </source>
</evidence>
<sequence>MWRKWWPRVGGGSWRWGRVGLGCGGSEGGERSCAGFGCQVLLLTTAVWDMEDLELRFGANLRLSDRERQGVHIGEIELGSQFVGLHNTLVAKVLSHRVVNKEGFFSSFSRLWKGISEVSIREIADKLFLVRFENHRDKARVLDMEPWTFRDALVLLSEVTVGCDIRSVDLKMGVFWVQLHGIPPLTMTVGVARKIGSLLGQVAEVDHADGEDCVGRFARVRIQFDVTQPLMRGAFVEFLEVGSIWISFLYEFLPEYCFICGCLGHPSRVCLEKAGECSSQRCGVESLYAFAGLEAVEDMRGRPLKSVLRRVAQGSPNAGSWRPRLFGSGGVLHGAHTAAVPASVPIEVAESAEEARTLPGKVDPLRPGPLARRSCGKRGREVFDSMVKGCTGVFDDETRLGAEFAGDSSKRRLLVLEESEQTVETGLDLLKEQVRLHSPDLVVLLETKTRRHRYEYLKRQLDMEFLFAVEPRGLSEGLCMFWREAQQAATEKQGGNLRSERSMADFRAFVSDVGLLNLGFAGYPFTWRNRRENGLIQERLDRGLASEPWLRSYSEARVMHVPLARSDHLGLMLSTKPSTTRWHRRFVYDSRWGRQPQCKNVVSERWQKCFQGSRGDQFIGKLGWVRTGFVQWRRIEGRNSSEHITLLRQQLQSAYTNQNFNGPMVRALEQGLKDALREEELFWKQKSRIQWLQAGEKNTKFFHSKVMARRRQNRLMGLEDATGVWYDKETYIHDIAVSYFQDLFTTSRPSRINETVDCVSQ</sequence>
<dbReference type="EMBL" id="CAEKKB010000003">
    <property type="protein sequence ID" value="CAB4303757.1"/>
    <property type="molecule type" value="Genomic_DNA"/>
</dbReference>
<protein>
    <recommendedName>
        <fullName evidence="5">CCHC-type domain-containing protein</fullName>
    </recommendedName>
</protein>
<dbReference type="Gene3D" id="3.60.10.10">
    <property type="entry name" value="Endonuclease/exonuclease/phosphatase"/>
    <property type="match status" value="1"/>
</dbReference>
<dbReference type="InterPro" id="IPR025836">
    <property type="entry name" value="Zn_knuckle_CX2CX4HX4C"/>
</dbReference>
<dbReference type="InterPro" id="IPR040256">
    <property type="entry name" value="At4g02000-like"/>
</dbReference>
<organism evidence="3 4">
    <name type="scientific">Prunus armeniaca</name>
    <name type="common">Apricot</name>
    <name type="synonym">Armeniaca vulgaris</name>
    <dbReference type="NCBI Taxonomy" id="36596"/>
    <lineage>
        <taxon>Eukaryota</taxon>
        <taxon>Viridiplantae</taxon>
        <taxon>Streptophyta</taxon>
        <taxon>Embryophyta</taxon>
        <taxon>Tracheophyta</taxon>
        <taxon>Spermatophyta</taxon>
        <taxon>Magnoliopsida</taxon>
        <taxon>eudicotyledons</taxon>
        <taxon>Gunneridae</taxon>
        <taxon>Pentapetalae</taxon>
        <taxon>rosids</taxon>
        <taxon>fabids</taxon>
        <taxon>Rosales</taxon>
        <taxon>Rosaceae</taxon>
        <taxon>Amygdaloideae</taxon>
        <taxon>Amygdaleae</taxon>
        <taxon>Prunus</taxon>
    </lineage>
</organism>
<dbReference type="Pfam" id="PF14111">
    <property type="entry name" value="DUF4283"/>
    <property type="match status" value="1"/>
</dbReference>
<dbReference type="PANTHER" id="PTHR31286:SF167">
    <property type="entry name" value="OS09G0268800 PROTEIN"/>
    <property type="match status" value="1"/>
</dbReference>